<dbReference type="Proteomes" id="UP000295281">
    <property type="component" value="Unassembled WGS sequence"/>
</dbReference>
<feature type="region of interest" description="Disordered" evidence="1">
    <location>
        <begin position="36"/>
        <end position="98"/>
    </location>
</feature>
<organism evidence="2 3">
    <name type="scientific">Actinorugispora endophytica</name>
    <dbReference type="NCBI Taxonomy" id="1605990"/>
    <lineage>
        <taxon>Bacteria</taxon>
        <taxon>Bacillati</taxon>
        <taxon>Actinomycetota</taxon>
        <taxon>Actinomycetes</taxon>
        <taxon>Streptosporangiales</taxon>
        <taxon>Nocardiopsidaceae</taxon>
        <taxon>Actinorugispora</taxon>
    </lineage>
</organism>
<dbReference type="EMBL" id="SNYN01000005">
    <property type="protein sequence ID" value="TDQ53146.1"/>
    <property type="molecule type" value="Genomic_DNA"/>
</dbReference>
<reference evidence="2 3" key="1">
    <citation type="submission" date="2019-03" db="EMBL/GenBank/DDBJ databases">
        <title>Genomic Encyclopedia of Type Strains, Phase IV (KMG-IV): sequencing the most valuable type-strain genomes for metagenomic binning, comparative biology and taxonomic classification.</title>
        <authorList>
            <person name="Goeker M."/>
        </authorList>
    </citation>
    <scope>NUCLEOTIDE SEQUENCE [LARGE SCALE GENOMIC DNA]</scope>
    <source>
        <strain evidence="2 3">DSM 46770</strain>
    </source>
</reference>
<proteinExistence type="predicted"/>
<dbReference type="OrthoDB" id="3439565at2"/>
<name>A0A4R6UZU6_9ACTN</name>
<gene>
    <name evidence="2" type="ORF">EV190_105268</name>
</gene>
<evidence type="ECO:0000256" key="1">
    <source>
        <dbReference type="SAM" id="MobiDB-lite"/>
    </source>
</evidence>
<comment type="caution">
    <text evidence="2">The sequence shown here is derived from an EMBL/GenBank/DDBJ whole genome shotgun (WGS) entry which is preliminary data.</text>
</comment>
<dbReference type="RefSeq" id="WP_133741237.1">
    <property type="nucleotide sequence ID" value="NZ_SNYN01000005.1"/>
</dbReference>
<evidence type="ECO:0000313" key="2">
    <source>
        <dbReference type="EMBL" id="TDQ53146.1"/>
    </source>
</evidence>
<feature type="compositionally biased region" description="Pro residues" evidence="1">
    <location>
        <begin position="39"/>
        <end position="73"/>
    </location>
</feature>
<protein>
    <submittedName>
        <fullName evidence="2">Uncharacterized protein</fullName>
    </submittedName>
</protein>
<keyword evidence="3" id="KW-1185">Reference proteome</keyword>
<evidence type="ECO:0000313" key="3">
    <source>
        <dbReference type="Proteomes" id="UP000295281"/>
    </source>
</evidence>
<sequence length="156" mass="17369">MPTTVTHGDLLDTTGQDARLASLIRQLADIRPEITLGWTPPPAPQPHPVPVPAATTPPAPSTPPARRPHPLPFPRVLHPLDPHPVTGRRPTREDFPVPDDLAEFLTRLRPDAAKRRKPRRHYRPLHATPDHYARERRPGLLRRAARLLGSLLGGAR</sequence>
<accession>A0A4R6UZU6</accession>
<dbReference type="AlphaFoldDB" id="A0A4R6UZU6"/>